<name>A0A506UDE9_9HYPH</name>
<reference evidence="2 3" key="1">
    <citation type="submission" date="2019-06" db="EMBL/GenBank/DDBJ databases">
        <authorList>
            <person name="Li M."/>
        </authorList>
    </citation>
    <scope>NUCLEOTIDE SEQUENCE [LARGE SCALE GENOMIC DNA]</scope>
    <source>
        <strain evidence="2 3">BGMRC2036</strain>
    </source>
</reference>
<dbReference type="Proteomes" id="UP000318801">
    <property type="component" value="Unassembled WGS sequence"/>
</dbReference>
<feature type="signal peptide" evidence="1">
    <location>
        <begin position="1"/>
        <end position="21"/>
    </location>
</feature>
<gene>
    <name evidence="2" type="ORF">FJU08_09155</name>
</gene>
<sequence length="79" mass="8440">MRKLITLSVLVCAASAGTGFAGEAEPERSVAEVALEKHAKVGDLVSVEGKGIMDEDVVKTYRVGPSGTFKLVDMHDKRH</sequence>
<evidence type="ECO:0008006" key="4">
    <source>
        <dbReference type="Google" id="ProtNLM"/>
    </source>
</evidence>
<evidence type="ECO:0000313" key="3">
    <source>
        <dbReference type="Proteomes" id="UP000318801"/>
    </source>
</evidence>
<protein>
    <recommendedName>
        <fullName evidence="4">DUF1344 domain-containing protein</fullName>
    </recommendedName>
</protein>
<feature type="chain" id="PRO_5021344686" description="DUF1344 domain-containing protein" evidence="1">
    <location>
        <begin position="22"/>
        <end position="79"/>
    </location>
</feature>
<organism evidence="2 3">
    <name type="scientific">Martelella alba</name>
    <dbReference type="NCBI Taxonomy" id="2590451"/>
    <lineage>
        <taxon>Bacteria</taxon>
        <taxon>Pseudomonadati</taxon>
        <taxon>Pseudomonadota</taxon>
        <taxon>Alphaproteobacteria</taxon>
        <taxon>Hyphomicrobiales</taxon>
        <taxon>Aurantimonadaceae</taxon>
        <taxon>Martelella</taxon>
    </lineage>
</organism>
<dbReference type="RefSeq" id="WP_141148706.1">
    <property type="nucleotide sequence ID" value="NZ_VHLG01000004.1"/>
</dbReference>
<evidence type="ECO:0000256" key="1">
    <source>
        <dbReference type="SAM" id="SignalP"/>
    </source>
</evidence>
<accession>A0A506UDE9</accession>
<proteinExistence type="predicted"/>
<dbReference type="EMBL" id="VHLG01000004">
    <property type="protein sequence ID" value="TPW30835.1"/>
    <property type="molecule type" value="Genomic_DNA"/>
</dbReference>
<evidence type="ECO:0000313" key="2">
    <source>
        <dbReference type="EMBL" id="TPW30835.1"/>
    </source>
</evidence>
<dbReference type="AlphaFoldDB" id="A0A506UDE9"/>
<keyword evidence="3" id="KW-1185">Reference proteome</keyword>
<keyword evidence="1" id="KW-0732">Signal</keyword>
<comment type="caution">
    <text evidence="2">The sequence shown here is derived from an EMBL/GenBank/DDBJ whole genome shotgun (WGS) entry which is preliminary data.</text>
</comment>